<dbReference type="Gene3D" id="3.40.50.12370">
    <property type="match status" value="1"/>
</dbReference>
<dbReference type="EMBL" id="DF970195">
    <property type="protein sequence ID" value="GAP66209.1"/>
    <property type="molecule type" value="Genomic_DNA"/>
</dbReference>
<comment type="similarity">
    <text evidence="1">Belongs to the universal stress protein A family.</text>
</comment>
<dbReference type="PANTHER" id="PTHR46268:SF15">
    <property type="entry name" value="UNIVERSAL STRESS PROTEIN HP_0031"/>
    <property type="match status" value="1"/>
</dbReference>
<dbReference type="Pfam" id="PF00582">
    <property type="entry name" value="Usp"/>
    <property type="match status" value="2"/>
</dbReference>
<dbReference type="PANTHER" id="PTHR46268">
    <property type="entry name" value="STRESS RESPONSE PROTEIN NHAX"/>
    <property type="match status" value="1"/>
</dbReference>
<accession>A0A0K8QMW2</accession>
<proteinExistence type="inferred from homology"/>
<dbReference type="CDD" id="cd00293">
    <property type="entry name" value="USP-like"/>
    <property type="match status" value="1"/>
</dbReference>
<name>A0A0K8QMW2_9GAMM</name>
<sequence length="271" mass="28958">MQEILVHVRQADEQAAGVRVALEMAERFAARLTGLYVVPMVPAAFVAPEAVAIQGQFMARELDEARGRADWWGEACARRGVDGEWLALEGDPVDVIAHCASLADLVVMERPQSDPSAPVGFGTVTRSLFAGASPMLVVPDVCQVRAPGRRVLIAWNGSREAARAVRAALPLLQRADAVRVLMGARRDEGLPMAPPALALRPWLERRGIGADYVDFAPAGKVGSAMLEAAGACEADMIVMGAWGRSRLAELALGGTTRYLFQNSSLPLLVAH</sequence>
<dbReference type="RefSeq" id="WP_062536685.1">
    <property type="nucleotide sequence ID" value="NZ_DF970195.1"/>
</dbReference>
<reference evidence="3" key="1">
    <citation type="submission" date="2015-08" db="EMBL/GenBank/DDBJ databases">
        <title>Complete DNA Sequence of Pseudomonas syringae pv. actinidiae, the Causal Agent of Kiwifruit Canker Disease.</title>
        <authorList>
            <person name="Rikkerink E.H.A."/>
            <person name="Fineran P.C."/>
        </authorList>
    </citation>
    <scope>NUCLEOTIDE SEQUENCE</scope>
    <source>
        <strain evidence="3">SkMP5</strain>
    </source>
</reference>
<dbReference type="PRINTS" id="PR01438">
    <property type="entry name" value="UNVRSLSTRESS"/>
</dbReference>
<feature type="domain" description="UspA" evidence="2">
    <location>
        <begin position="2"/>
        <end position="139"/>
    </location>
</feature>
<evidence type="ECO:0000256" key="1">
    <source>
        <dbReference type="ARBA" id="ARBA00008791"/>
    </source>
</evidence>
<keyword evidence="4" id="KW-1185">Reference proteome</keyword>
<gene>
    <name evidence="3" type="ORF">MBSD_n1512</name>
</gene>
<dbReference type="SUPFAM" id="SSF52402">
    <property type="entry name" value="Adenine nucleotide alpha hydrolases-like"/>
    <property type="match status" value="2"/>
</dbReference>
<evidence type="ECO:0000313" key="4">
    <source>
        <dbReference type="Proteomes" id="UP000253740"/>
    </source>
</evidence>
<evidence type="ECO:0000259" key="2">
    <source>
        <dbReference type="Pfam" id="PF00582"/>
    </source>
</evidence>
<dbReference type="InterPro" id="IPR006016">
    <property type="entry name" value="UspA"/>
</dbReference>
<dbReference type="Proteomes" id="UP000253740">
    <property type="component" value="Unassembled WGS sequence"/>
</dbReference>
<evidence type="ECO:0000313" key="3">
    <source>
        <dbReference type="EMBL" id="GAP66209.1"/>
    </source>
</evidence>
<dbReference type="OrthoDB" id="9804721at2"/>
<protein>
    <submittedName>
        <fullName evidence="3">UspA domain protein</fullName>
    </submittedName>
</protein>
<organism evidence="3">
    <name type="scientific">Mizugakiibacter sediminis</name>
    <dbReference type="NCBI Taxonomy" id="1475481"/>
    <lineage>
        <taxon>Bacteria</taxon>
        <taxon>Pseudomonadati</taxon>
        <taxon>Pseudomonadota</taxon>
        <taxon>Gammaproteobacteria</taxon>
        <taxon>Lysobacterales</taxon>
        <taxon>Rhodanobacteraceae</taxon>
        <taxon>Mizugakiibacter</taxon>
    </lineage>
</organism>
<feature type="domain" description="UspA" evidence="2">
    <location>
        <begin position="149"/>
        <end position="270"/>
    </location>
</feature>
<dbReference type="AlphaFoldDB" id="A0A0K8QMW2"/>
<dbReference type="InterPro" id="IPR006015">
    <property type="entry name" value="Universal_stress_UspA"/>
</dbReference>
<dbReference type="STRING" id="1475481.GCA_000953855_01541"/>